<name>A0A368FCM7_ANCCA</name>
<keyword evidence="2" id="KW-1185">Reference proteome</keyword>
<comment type="caution">
    <text evidence="1">The sequence shown here is derived from an EMBL/GenBank/DDBJ whole genome shotgun (WGS) entry which is preliminary data.</text>
</comment>
<evidence type="ECO:0000313" key="1">
    <source>
        <dbReference type="EMBL" id="RCN27927.1"/>
    </source>
</evidence>
<reference evidence="1 2" key="1">
    <citation type="submission" date="2014-10" db="EMBL/GenBank/DDBJ databases">
        <title>Draft genome of the hookworm Ancylostoma caninum.</title>
        <authorList>
            <person name="Mitreva M."/>
        </authorList>
    </citation>
    <scope>NUCLEOTIDE SEQUENCE [LARGE SCALE GENOMIC DNA]</scope>
    <source>
        <strain evidence="1 2">Baltimore</strain>
    </source>
</reference>
<accession>A0A368FCM7</accession>
<dbReference type="Proteomes" id="UP000252519">
    <property type="component" value="Unassembled WGS sequence"/>
</dbReference>
<organism evidence="1 2">
    <name type="scientific">Ancylostoma caninum</name>
    <name type="common">Dog hookworm</name>
    <dbReference type="NCBI Taxonomy" id="29170"/>
    <lineage>
        <taxon>Eukaryota</taxon>
        <taxon>Metazoa</taxon>
        <taxon>Ecdysozoa</taxon>
        <taxon>Nematoda</taxon>
        <taxon>Chromadorea</taxon>
        <taxon>Rhabditida</taxon>
        <taxon>Rhabditina</taxon>
        <taxon>Rhabditomorpha</taxon>
        <taxon>Strongyloidea</taxon>
        <taxon>Ancylostomatidae</taxon>
        <taxon>Ancylostomatinae</taxon>
        <taxon>Ancylostoma</taxon>
    </lineage>
</organism>
<sequence length="60" mass="6683">MIRTAVVFEAEAPTLHPAPLIENNTVTVIQENLRDTPVPVTHSSSGRDVRYSLDHVDFKP</sequence>
<protein>
    <submittedName>
        <fullName evidence="1">Uncharacterized protein</fullName>
    </submittedName>
</protein>
<gene>
    <name evidence="1" type="ORF">ANCCAN_26335</name>
</gene>
<proteinExistence type="predicted"/>
<dbReference type="EMBL" id="JOJR01003278">
    <property type="protein sequence ID" value="RCN27927.1"/>
    <property type="molecule type" value="Genomic_DNA"/>
</dbReference>
<dbReference type="AlphaFoldDB" id="A0A368FCM7"/>
<evidence type="ECO:0000313" key="2">
    <source>
        <dbReference type="Proteomes" id="UP000252519"/>
    </source>
</evidence>